<dbReference type="KEGG" id="gms:SOIL9_10050"/>
<organism evidence="2 3">
    <name type="scientific">Gemmata massiliana</name>
    <dbReference type="NCBI Taxonomy" id="1210884"/>
    <lineage>
        <taxon>Bacteria</taxon>
        <taxon>Pseudomonadati</taxon>
        <taxon>Planctomycetota</taxon>
        <taxon>Planctomycetia</taxon>
        <taxon>Gemmatales</taxon>
        <taxon>Gemmataceae</taxon>
        <taxon>Gemmata</taxon>
    </lineage>
</organism>
<protein>
    <submittedName>
        <fullName evidence="2">Uncharacterized protein</fullName>
    </submittedName>
</protein>
<dbReference type="RefSeq" id="WP_162670951.1">
    <property type="nucleotide sequence ID" value="NZ_LR593886.1"/>
</dbReference>
<feature type="region of interest" description="Disordered" evidence="1">
    <location>
        <begin position="140"/>
        <end position="162"/>
    </location>
</feature>
<gene>
    <name evidence="2" type="ORF">SOIL9_10050</name>
</gene>
<evidence type="ECO:0000256" key="1">
    <source>
        <dbReference type="SAM" id="MobiDB-lite"/>
    </source>
</evidence>
<proteinExistence type="predicted"/>
<evidence type="ECO:0000313" key="3">
    <source>
        <dbReference type="Proteomes" id="UP000464178"/>
    </source>
</evidence>
<keyword evidence="3" id="KW-1185">Reference proteome</keyword>
<sequence>MSNWLKGPNGERVYLAGTLVKRDFDTQEKEFLLKLALTPKDDGMIKNIKIGEDVAPNKEKNIPATKAKALTCFHQTIPRANFTAFYRRLNSTEIILIGEGEHTTDNQHYEVDWADGTKTSIFLKKKATTGADEYLATPKQLSETGAFRPKGSAGTKKKKMKG</sequence>
<dbReference type="EMBL" id="LR593886">
    <property type="protein sequence ID" value="VTR96869.1"/>
    <property type="molecule type" value="Genomic_DNA"/>
</dbReference>
<name>A0A6P2D6U8_9BACT</name>
<accession>A0A6P2D6U8</accession>
<reference evidence="2 3" key="1">
    <citation type="submission" date="2019-05" db="EMBL/GenBank/DDBJ databases">
        <authorList>
            <consortium name="Science for Life Laboratories"/>
        </authorList>
    </citation>
    <scope>NUCLEOTIDE SEQUENCE [LARGE SCALE GENOMIC DNA]</scope>
    <source>
        <strain evidence="2">Soil9</strain>
    </source>
</reference>
<evidence type="ECO:0000313" key="2">
    <source>
        <dbReference type="EMBL" id="VTR96869.1"/>
    </source>
</evidence>
<dbReference type="AlphaFoldDB" id="A0A6P2D6U8"/>
<dbReference type="Proteomes" id="UP000464178">
    <property type="component" value="Chromosome"/>
</dbReference>